<dbReference type="GO" id="GO:0004856">
    <property type="term" value="F:D-xylulokinase activity"/>
    <property type="evidence" value="ECO:0007669"/>
    <property type="project" value="UniProtKB-EC"/>
</dbReference>
<evidence type="ECO:0000256" key="1">
    <source>
        <dbReference type="ARBA" id="ARBA00022679"/>
    </source>
</evidence>
<protein>
    <submittedName>
        <fullName evidence="5">Sugar (Pentulose and hexulose) kinase</fullName>
        <ecNumber evidence="5">2.7.1.17</ecNumber>
    </submittedName>
</protein>
<keyword evidence="2 5" id="KW-0418">Kinase</keyword>
<dbReference type="InterPro" id="IPR018484">
    <property type="entry name" value="FGGY_N"/>
</dbReference>
<dbReference type="SUPFAM" id="SSF53067">
    <property type="entry name" value="Actin-like ATPase domain"/>
    <property type="match status" value="2"/>
</dbReference>
<keyword evidence="1 5" id="KW-0808">Transferase</keyword>
<dbReference type="PIRSF" id="PIRSF000538">
    <property type="entry name" value="GlpK"/>
    <property type="match status" value="1"/>
</dbReference>
<dbReference type="CDD" id="cd07805">
    <property type="entry name" value="ASKHA_NBD_FGGY_CvXK-like"/>
    <property type="match status" value="1"/>
</dbReference>
<reference evidence="5 6" key="1">
    <citation type="submission" date="2013-07" db="EMBL/GenBank/DDBJ databases">
        <title>Genome of Archaeoglobus fulgidus.</title>
        <authorList>
            <person name="Fiebig A."/>
            <person name="Birkeland N.-K."/>
        </authorList>
    </citation>
    <scope>NUCLEOTIDE SEQUENCE [LARGE SCALE GENOMIC DNA]</scope>
    <source>
        <strain evidence="5 6">DSM 8774</strain>
    </source>
</reference>
<dbReference type="InterPro" id="IPR050406">
    <property type="entry name" value="FGGY_Carb_Kinase"/>
</dbReference>
<dbReference type="InterPro" id="IPR043129">
    <property type="entry name" value="ATPase_NBD"/>
</dbReference>
<dbReference type="GeneID" id="24794936"/>
<dbReference type="Gene3D" id="3.30.420.40">
    <property type="match status" value="2"/>
</dbReference>
<name>A0A075WGI9_ARCFL</name>
<feature type="domain" description="Carbohydrate kinase FGGY C-terminal" evidence="4">
    <location>
        <begin position="267"/>
        <end position="450"/>
    </location>
</feature>
<evidence type="ECO:0000313" key="5">
    <source>
        <dbReference type="EMBL" id="AIG98204.1"/>
    </source>
</evidence>
<dbReference type="KEGG" id="afg:AFULGI_00014350"/>
<evidence type="ECO:0000256" key="2">
    <source>
        <dbReference type="ARBA" id="ARBA00022777"/>
    </source>
</evidence>
<accession>A0A075WGI9</accession>
<proteinExistence type="predicted"/>
<dbReference type="Pfam" id="PF00370">
    <property type="entry name" value="FGGY_N"/>
    <property type="match status" value="1"/>
</dbReference>
<dbReference type="EC" id="2.7.1.17" evidence="5"/>
<dbReference type="AlphaFoldDB" id="A0A075WGI9"/>
<dbReference type="RefSeq" id="WP_010878821.1">
    <property type="nucleotide sequence ID" value="NZ_CP006577.1"/>
</dbReference>
<gene>
    <name evidence="5" type="ORF">AFULGI_00014350</name>
</gene>
<dbReference type="EMBL" id="CP006577">
    <property type="protein sequence ID" value="AIG98204.1"/>
    <property type="molecule type" value="Genomic_DNA"/>
</dbReference>
<dbReference type="PANTHER" id="PTHR43095">
    <property type="entry name" value="SUGAR KINASE"/>
    <property type="match status" value="1"/>
</dbReference>
<dbReference type="InterPro" id="IPR018485">
    <property type="entry name" value="FGGY_C"/>
</dbReference>
<feature type="domain" description="Carbohydrate kinase FGGY N-terminal" evidence="3">
    <location>
        <begin position="4"/>
        <end position="256"/>
    </location>
</feature>
<dbReference type="InterPro" id="IPR000577">
    <property type="entry name" value="Carb_kinase_FGGY"/>
</dbReference>
<evidence type="ECO:0000313" key="6">
    <source>
        <dbReference type="Proteomes" id="UP000028501"/>
    </source>
</evidence>
<dbReference type="Pfam" id="PF02782">
    <property type="entry name" value="FGGY_C"/>
    <property type="match status" value="1"/>
</dbReference>
<dbReference type="HOGENOM" id="CLU_009281_3_3_2"/>
<sequence>MASILAVDVGTTSIKAGIVSTENFEAESTQSTRAVVEYPKKHWAEKDPEKLWNSIVEVCKPLAEKANPDAIVFGAHMAGVVPVDGEGNALRNIITWLDERAAGLPEDVWKGLIKIQGYSLTKLIKFLRLTGGAPSRTGKDPISKIVWIRENEPDVFGKTFKMLDVRGYLVARATGNFVTSPDEAHLTWLADTRGGKARWSESILKDYALSASLFPEIKNCTEIAGYLRPEVRKEFGLEGDVPVMVGSGDVAAAAVGSGAVKDYECHIYVGTSDWVAAHIPQRKTDIFHFIGSLLSAIPEKYLLIAEQEVAAGALEWAMRLVGIQGEYELVKELVEKAPAGKLIFMPWFYGERAPIDDPYVRGGLVNVGLDSGREEVLRAMMEGVALNIKWVFGYVEKMTAPQQMVSIVGGGALFDIWCQIISNAVRRPLRRIKHPEETGLRGLATMAAVGLGEESFESAAAKFEVDRVFKPDDEEAKVYDRLFEYYKELYSKLKKVYRKLNSAEY</sequence>
<dbReference type="Proteomes" id="UP000028501">
    <property type="component" value="Chromosome"/>
</dbReference>
<organism evidence="5 6">
    <name type="scientific">Archaeoglobus fulgidus DSM 8774</name>
    <dbReference type="NCBI Taxonomy" id="1344584"/>
    <lineage>
        <taxon>Archaea</taxon>
        <taxon>Methanobacteriati</taxon>
        <taxon>Methanobacteriota</taxon>
        <taxon>Archaeoglobi</taxon>
        <taxon>Archaeoglobales</taxon>
        <taxon>Archaeoglobaceae</taxon>
        <taxon>Archaeoglobus</taxon>
    </lineage>
</organism>
<evidence type="ECO:0000259" key="3">
    <source>
        <dbReference type="Pfam" id="PF00370"/>
    </source>
</evidence>
<evidence type="ECO:0000259" key="4">
    <source>
        <dbReference type="Pfam" id="PF02782"/>
    </source>
</evidence>